<evidence type="ECO:0000259" key="10">
    <source>
        <dbReference type="PROSITE" id="PS51880"/>
    </source>
</evidence>
<keyword evidence="11" id="KW-0808">Transferase</keyword>
<accession>A0A512N860</accession>
<dbReference type="Pfam" id="PF02824">
    <property type="entry name" value="TGS"/>
    <property type="match status" value="1"/>
</dbReference>
<dbReference type="InterPro" id="IPR045600">
    <property type="entry name" value="RelA/SpoT_AH_RIS"/>
</dbReference>
<dbReference type="Pfam" id="PF13291">
    <property type="entry name" value="ACT_4"/>
    <property type="match status" value="1"/>
</dbReference>
<dbReference type="InterPro" id="IPR006674">
    <property type="entry name" value="HD_domain"/>
</dbReference>
<dbReference type="GO" id="GO:0016301">
    <property type="term" value="F:kinase activity"/>
    <property type="evidence" value="ECO:0007669"/>
    <property type="project" value="UniProtKB-KW"/>
</dbReference>
<sequence>MIRQFELVERVQSYDPDADEDMLNRAYVYGLKKHGNQLRASGDPYFSHPVEVAGILAEMKLDTASIVTGLLHDTIEDTDATRDEIAGLFGENVARLVDGVTKLSRLEVQSESTKEAENLRKLVLAMSSDIRVLLVKLADRLHNMRTLHHIKDPARRRRIALETMDLYAPLASRIGMEKVKRELEELAFAELNPDGRASVLARQDYLRERGERLVPQIEVELVKTLKEGGLKAQVSGREKMPYSIWRKMQSKNVSFEQLADIMAFRVIVTDVTQCYQALGLLHGRYQVIPGRFKDYISVPKPNGYRSLHTGVIGPLGQRIEIQIRTEEMQDQAERGVAAHWIYKQGGPSTDAPQYAWLRSLIEILDKAPNAEEFLEHTKLEMFHDQVFCFTPKGKLIALPKGATPIDFAYAVHSQVGDTCVGSKINGRMLPLRTQLTNGDQVEIITSKAQTPSPTWERFVVTGKAKAAIRRFIRTRQREQYLQLGKSLLDKTFHEEGYEVTEKGLDGVRANFKQATTDDLIAAVGAGLITSREVMTAVYPGLKQPQRKDGGADVVPISRARNKAAADAAKAKKDAAGGQIAIRGLIPGMAVHFARCCHPLPGDRIVGIITTGKGVTIHTIDCATLESFSESPERWIDVGWDSVSEGAPGIYTGRLKVTVANQPGSLSKLSTVIARHEGNISNLRIVNRSMDFFDMVIDVEVNDVKHLANITAALRATPAINAVERARN</sequence>
<keyword evidence="3" id="KW-0547">Nucleotide-binding</keyword>
<dbReference type="InterPro" id="IPR004095">
    <property type="entry name" value="TGS"/>
</dbReference>
<dbReference type="PROSITE" id="PS51880">
    <property type="entry name" value="TGS"/>
    <property type="match status" value="1"/>
</dbReference>
<dbReference type="InterPro" id="IPR004811">
    <property type="entry name" value="RelA/Spo_fam"/>
</dbReference>
<dbReference type="PROSITE" id="PS51831">
    <property type="entry name" value="HD"/>
    <property type="match status" value="1"/>
</dbReference>
<evidence type="ECO:0000259" key="9">
    <source>
        <dbReference type="PROSITE" id="PS51831"/>
    </source>
</evidence>
<dbReference type="OrthoDB" id="9805041at2"/>
<evidence type="ECO:0000313" key="12">
    <source>
        <dbReference type="Proteomes" id="UP000321058"/>
    </source>
</evidence>
<comment type="caution">
    <text evidence="11">The sequence shown here is derived from an EMBL/GenBank/DDBJ whole genome shotgun (WGS) entry which is preliminary data.</text>
</comment>
<keyword evidence="12" id="KW-1185">Reference proteome</keyword>
<evidence type="ECO:0000256" key="1">
    <source>
        <dbReference type="ARBA" id="ARBA00013251"/>
    </source>
</evidence>
<dbReference type="Gene3D" id="3.10.20.30">
    <property type="match status" value="1"/>
</dbReference>
<name>A0A512N860_9HYPH</name>
<dbReference type="GO" id="GO:0008893">
    <property type="term" value="F:guanosine-3',5'-bis(diphosphate) 3'-diphosphatase activity"/>
    <property type="evidence" value="ECO:0007669"/>
    <property type="project" value="TreeGrafter"/>
</dbReference>
<dbReference type="CDD" id="cd04876">
    <property type="entry name" value="ACT_RelA-SpoT"/>
    <property type="match status" value="1"/>
</dbReference>
<organism evidence="11 12">
    <name type="scientific">Reyranella soli</name>
    <dbReference type="NCBI Taxonomy" id="1230389"/>
    <lineage>
        <taxon>Bacteria</taxon>
        <taxon>Pseudomonadati</taxon>
        <taxon>Pseudomonadota</taxon>
        <taxon>Alphaproteobacteria</taxon>
        <taxon>Hyphomicrobiales</taxon>
        <taxon>Reyranellaceae</taxon>
        <taxon>Reyranella</taxon>
    </lineage>
</organism>
<dbReference type="InterPro" id="IPR007685">
    <property type="entry name" value="RelA_SpoT"/>
</dbReference>
<evidence type="ECO:0000256" key="3">
    <source>
        <dbReference type="ARBA" id="ARBA00023134"/>
    </source>
</evidence>
<evidence type="ECO:0000259" key="8">
    <source>
        <dbReference type="PROSITE" id="PS51671"/>
    </source>
</evidence>
<dbReference type="FunFam" id="1.10.3210.10:FF:000001">
    <property type="entry name" value="GTP pyrophosphokinase RelA"/>
    <property type="match status" value="1"/>
</dbReference>
<dbReference type="Gene3D" id="1.10.3210.10">
    <property type="entry name" value="Hypothetical protein af1432"/>
    <property type="match status" value="1"/>
</dbReference>
<evidence type="ECO:0000313" key="11">
    <source>
        <dbReference type="EMBL" id="GEP55176.1"/>
    </source>
</evidence>
<dbReference type="EMBL" id="BKAJ01000035">
    <property type="protein sequence ID" value="GEP55176.1"/>
    <property type="molecule type" value="Genomic_DNA"/>
</dbReference>
<evidence type="ECO:0000256" key="4">
    <source>
        <dbReference type="ARBA" id="ARBA00029754"/>
    </source>
</evidence>
<dbReference type="GO" id="GO:0005886">
    <property type="term" value="C:plasma membrane"/>
    <property type="evidence" value="ECO:0007669"/>
    <property type="project" value="TreeGrafter"/>
</dbReference>
<dbReference type="GO" id="GO:0008728">
    <property type="term" value="F:GTP diphosphokinase activity"/>
    <property type="evidence" value="ECO:0007669"/>
    <property type="project" value="UniProtKB-EC"/>
</dbReference>
<dbReference type="Proteomes" id="UP000321058">
    <property type="component" value="Unassembled WGS sequence"/>
</dbReference>
<dbReference type="InterPro" id="IPR033655">
    <property type="entry name" value="TGS_RelA/SpoT"/>
</dbReference>
<dbReference type="PANTHER" id="PTHR21262">
    <property type="entry name" value="GUANOSINE-3',5'-BIS DIPHOSPHATE 3'-PYROPHOSPHOHYDROLASE"/>
    <property type="match status" value="1"/>
</dbReference>
<dbReference type="GO" id="GO:0005525">
    <property type="term" value="F:GTP binding"/>
    <property type="evidence" value="ECO:0007669"/>
    <property type="project" value="UniProtKB-KW"/>
</dbReference>
<comment type="function">
    <text evidence="7">In eubacteria ppGpp (guanosine 3'-diphosphate 5'-diphosphate) is a mediator of the stringent response that coordinates a variety of cellular activities in response to changes in nutritional abundance.</text>
</comment>
<dbReference type="InterPro" id="IPR045865">
    <property type="entry name" value="ACT-like_dom_sf"/>
</dbReference>
<proteinExistence type="inferred from homology"/>
<dbReference type="Pfam" id="PF13328">
    <property type="entry name" value="HD_4"/>
    <property type="match status" value="1"/>
</dbReference>
<dbReference type="SMART" id="SM00471">
    <property type="entry name" value="HDc"/>
    <property type="match status" value="1"/>
</dbReference>
<dbReference type="PROSITE" id="PS51671">
    <property type="entry name" value="ACT"/>
    <property type="match status" value="1"/>
</dbReference>
<dbReference type="PANTHER" id="PTHR21262:SF36">
    <property type="entry name" value="BIFUNCTIONAL (P)PPGPP SYNTHASE_HYDROLASE SPOT"/>
    <property type="match status" value="1"/>
</dbReference>
<dbReference type="InterPro" id="IPR002912">
    <property type="entry name" value="ACT_dom"/>
</dbReference>
<dbReference type="InterPro" id="IPR012675">
    <property type="entry name" value="Beta-grasp_dom_sf"/>
</dbReference>
<reference evidence="11 12" key="1">
    <citation type="submission" date="2019-07" db="EMBL/GenBank/DDBJ databases">
        <title>Whole genome shotgun sequence of Reyranella soli NBRC 108950.</title>
        <authorList>
            <person name="Hosoyama A."/>
            <person name="Uohara A."/>
            <person name="Ohji S."/>
            <person name="Ichikawa N."/>
        </authorList>
    </citation>
    <scope>NUCLEOTIDE SEQUENCE [LARGE SCALE GENOMIC DNA]</scope>
    <source>
        <strain evidence="11 12">NBRC 108950</strain>
    </source>
</reference>
<dbReference type="SUPFAM" id="SSF55021">
    <property type="entry name" value="ACT-like"/>
    <property type="match status" value="1"/>
</dbReference>
<dbReference type="Gene3D" id="3.30.460.10">
    <property type="entry name" value="Beta Polymerase, domain 2"/>
    <property type="match status" value="1"/>
</dbReference>
<dbReference type="RefSeq" id="WP_147149279.1">
    <property type="nucleotide sequence ID" value="NZ_BKAJ01000035.1"/>
</dbReference>
<dbReference type="SMART" id="SM00954">
    <property type="entry name" value="RelA_SpoT"/>
    <property type="match status" value="1"/>
</dbReference>
<dbReference type="NCBIfam" id="TIGR00691">
    <property type="entry name" value="spoT_relA"/>
    <property type="match status" value="1"/>
</dbReference>
<dbReference type="SUPFAM" id="SSF81271">
    <property type="entry name" value="TGS-like"/>
    <property type="match status" value="1"/>
</dbReference>
<dbReference type="GO" id="GO:0042594">
    <property type="term" value="P:response to starvation"/>
    <property type="evidence" value="ECO:0007669"/>
    <property type="project" value="TreeGrafter"/>
</dbReference>
<evidence type="ECO:0000256" key="5">
    <source>
        <dbReference type="ARBA" id="ARBA00032407"/>
    </source>
</evidence>
<dbReference type="InterPro" id="IPR012676">
    <property type="entry name" value="TGS-like"/>
</dbReference>
<evidence type="ECO:0000256" key="6">
    <source>
        <dbReference type="ARBA" id="ARBA00048244"/>
    </source>
</evidence>
<dbReference type="Pfam" id="PF19296">
    <property type="entry name" value="RelA_AH_RIS"/>
    <property type="match status" value="1"/>
</dbReference>
<comment type="similarity">
    <text evidence="7">Belongs to the relA/spoT family.</text>
</comment>
<feature type="domain" description="HD" evidence="9">
    <location>
        <begin position="45"/>
        <end position="144"/>
    </location>
</feature>
<dbReference type="GO" id="GO:0015949">
    <property type="term" value="P:nucleobase-containing small molecule interconversion"/>
    <property type="evidence" value="ECO:0007669"/>
    <property type="project" value="UniProtKB-ARBA"/>
</dbReference>
<dbReference type="SUPFAM" id="SSF81301">
    <property type="entry name" value="Nucleotidyltransferase"/>
    <property type="match status" value="1"/>
</dbReference>
<feature type="domain" description="TGS" evidence="10">
    <location>
        <begin position="380"/>
        <end position="445"/>
    </location>
</feature>
<evidence type="ECO:0000256" key="2">
    <source>
        <dbReference type="ARBA" id="ARBA00014315"/>
    </source>
</evidence>
<dbReference type="Gene3D" id="3.30.70.260">
    <property type="match status" value="1"/>
</dbReference>
<dbReference type="FunFam" id="3.30.460.10:FF:000001">
    <property type="entry name" value="GTP pyrophosphokinase RelA"/>
    <property type="match status" value="1"/>
</dbReference>
<protein>
    <recommendedName>
        <fullName evidence="2">GTP pyrophosphokinase rsh</fullName>
        <ecNumber evidence="1">2.7.6.5</ecNumber>
    </recommendedName>
    <alternativeName>
        <fullName evidence="5">(p)ppGpp synthase</fullName>
    </alternativeName>
    <alternativeName>
        <fullName evidence="4">ATP:GTP 3'-pyrophosphotransferase</fullName>
    </alternativeName>
</protein>
<feature type="domain" description="ACT" evidence="8">
    <location>
        <begin position="653"/>
        <end position="727"/>
    </location>
</feature>
<evidence type="ECO:0000256" key="7">
    <source>
        <dbReference type="RuleBase" id="RU003847"/>
    </source>
</evidence>
<dbReference type="CDD" id="cd05399">
    <property type="entry name" value="NT_Rel-Spo_like"/>
    <property type="match status" value="1"/>
</dbReference>
<gene>
    <name evidence="11" type="ORF">RSO01_23420</name>
</gene>
<comment type="catalytic activity">
    <reaction evidence="6">
        <text>GTP + ATP = guanosine 3'-diphosphate 5'-triphosphate + AMP</text>
        <dbReference type="Rhea" id="RHEA:22088"/>
        <dbReference type="ChEBI" id="CHEBI:30616"/>
        <dbReference type="ChEBI" id="CHEBI:37565"/>
        <dbReference type="ChEBI" id="CHEBI:142410"/>
        <dbReference type="ChEBI" id="CHEBI:456215"/>
        <dbReference type="EC" id="2.7.6.5"/>
    </reaction>
</comment>
<dbReference type="Pfam" id="PF04607">
    <property type="entry name" value="RelA_SpoT"/>
    <property type="match status" value="1"/>
</dbReference>
<dbReference type="FunFam" id="3.10.20.30:FF:000002">
    <property type="entry name" value="GTP pyrophosphokinase (RelA/SpoT)"/>
    <property type="match status" value="1"/>
</dbReference>
<dbReference type="InterPro" id="IPR043519">
    <property type="entry name" value="NT_sf"/>
</dbReference>
<dbReference type="CDD" id="cd00077">
    <property type="entry name" value="HDc"/>
    <property type="match status" value="1"/>
</dbReference>
<keyword evidence="3" id="KW-0342">GTP-binding</keyword>
<dbReference type="CDD" id="cd01668">
    <property type="entry name" value="TGS_RSH"/>
    <property type="match status" value="1"/>
</dbReference>
<keyword evidence="11" id="KW-0418">Kinase</keyword>
<dbReference type="InterPro" id="IPR003607">
    <property type="entry name" value="HD/PDEase_dom"/>
</dbReference>
<dbReference type="EC" id="2.7.6.5" evidence="1"/>
<dbReference type="GO" id="GO:0015969">
    <property type="term" value="P:guanosine tetraphosphate metabolic process"/>
    <property type="evidence" value="ECO:0007669"/>
    <property type="project" value="InterPro"/>
</dbReference>
<dbReference type="AlphaFoldDB" id="A0A512N860"/>
<dbReference type="SUPFAM" id="SSF109604">
    <property type="entry name" value="HD-domain/PDEase-like"/>
    <property type="match status" value="1"/>
</dbReference>